<dbReference type="Proteomes" id="UP000006898">
    <property type="component" value="Chromosome"/>
</dbReference>
<dbReference type="PANTHER" id="PTHR43214:SF38">
    <property type="entry name" value="NITRATE_NITRITE RESPONSE REGULATOR PROTEIN NARL"/>
    <property type="match status" value="1"/>
</dbReference>
<evidence type="ECO:0000259" key="5">
    <source>
        <dbReference type="PROSITE" id="PS50110"/>
    </source>
</evidence>
<name>D5MFR1_METO1</name>
<proteinExistence type="predicted"/>
<dbReference type="Pfam" id="PF00196">
    <property type="entry name" value="GerE"/>
    <property type="match status" value="1"/>
</dbReference>
<dbReference type="GO" id="GO:0003677">
    <property type="term" value="F:DNA binding"/>
    <property type="evidence" value="ECO:0007669"/>
    <property type="project" value="UniProtKB-KW"/>
</dbReference>
<dbReference type="InterPro" id="IPR000792">
    <property type="entry name" value="Tscrpt_reg_LuxR_C"/>
</dbReference>
<dbReference type="SUPFAM" id="SSF52172">
    <property type="entry name" value="CheY-like"/>
    <property type="match status" value="1"/>
</dbReference>
<protein>
    <submittedName>
        <fullName evidence="6">Two component transcriptional regulator, LuxR family</fullName>
    </submittedName>
</protein>
<dbReference type="CDD" id="cd06170">
    <property type="entry name" value="LuxR_C_like"/>
    <property type="match status" value="1"/>
</dbReference>
<dbReference type="PANTHER" id="PTHR43214">
    <property type="entry name" value="TWO-COMPONENT RESPONSE REGULATOR"/>
    <property type="match status" value="1"/>
</dbReference>
<dbReference type="SUPFAM" id="SSF46894">
    <property type="entry name" value="C-terminal effector domain of the bipartite response regulators"/>
    <property type="match status" value="1"/>
</dbReference>
<organism evidence="6 7">
    <name type="scientific">Methylomirabilis oxygeniifera</name>
    <dbReference type="NCBI Taxonomy" id="671143"/>
    <lineage>
        <taxon>Bacteria</taxon>
        <taxon>Candidatus Methylomirabilota</taxon>
        <taxon>Candidatus Methylomirabilia</taxon>
        <taxon>Candidatus Methylomirabilales</taxon>
        <taxon>Candidatus Methylomirabilaceae</taxon>
        <taxon>Candidatus Methylomirabilis</taxon>
    </lineage>
</organism>
<dbReference type="InterPro" id="IPR039420">
    <property type="entry name" value="WalR-like"/>
</dbReference>
<keyword evidence="2" id="KW-0238">DNA-binding</keyword>
<accession>D5MFR1</accession>
<gene>
    <name evidence="6" type="ORF">DAMO_1532</name>
</gene>
<dbReference type="PROSITE" id="PS50043">
    <property type="entry name" value="HTH_LUXR_2"/>
    <property type="match status" value="1"/>
</dbReference>
<dbReference type="GO" id="GO:0006355">
    <property type="term" value="P:regulation of DNA-templated transcription"/>
    <property type="evidence" value="ECO:0007669"/>
    <property type="project" value="InterPro"/>
</dbReference>
<evidence type="ECO:0000313" key="6">
    <source>
        <dbReference type="EMBL" id="CBE68592.1"/>
    </source>
</evidence>
<evidence type="ECO:0000256" key="1">
    <source>
        <dbReference type="ARBA" id="ARBA00022553"/>
    </source>
</evidence>
<dbReference type="HOGENOM" id="CLU_000445_90_8_0"/>
<dbReference type="Pfam" id="PF00072">
    <property type="entry name" value="Response_reg"/>
    <property type="match status" value="1"/>
</dbReference>
<dbReference type="AlphaFoldDB" id="D5MFR1"/>
<dbReference type="Gene3D" id="3.40.50.2300">
    <property type="match status" value="1"/>
</dbReference>
<reference evidence="6 7" key="1">
    <citation type="journal article" date="2010" name="Nature">
        <title>Nitrite-driven anaerobic methane oxidation by oxygenic bacteria.</title>
        <authorList>
            <person name="Ettwig K.F."/>
            <person name="Butler M.K."/>
            <person name="Le Paslier D."/>
            <person name="Pelletier E."/>
            <person name="Mangenot S."/>
            <person name="Kuypers M.M.M."/>
            <person name="Schreiber F."/>
            <person name="Dutilh B.E."/>
            <person name="Zedelius J."/>
            <person name="de Beer D."/>
            <person name="Gloerich J."/>
            <person name="Wessels H.J.C.T."/>
            <person name="van Allen T."/>
            <person name="Luesken F."/>
            <person name="Wu M."/>
            <person name="van de Pas-Schoonen K.T."/>
            <person name="Op den Camp H.J.M."/>
            <person name="Janssen-Megens E.M."/>
            <person name="Francoijs K-J."/>
            <person name="Stunnenberg H."/>
            <person name="Weissenbach J."/>
            <person name="Jetten M.S.M."/>
            <person name="Strous M."/>
        </authorList>
    </citation>
    <scope>NUCLEOTIDE SEQUENCE [LARGE SCALE GENOMIC DNA]</scope>
</reference>
<evidence type="ECO:0000256" key="3">
    <source>
        <dbReference type="PROSITE-ProRule" id="PRU00169"/>
    </source>
</evidence>
<dbReference type="CDD" id="cd17535">
    <property type="entry name" value="REC_NarL-like"/>
    <property type="match status" value="1"/>
</dbReference>
<dbReference type="KEGG" id="mox:DAMO_1532"/>
<evidence type="ECO:0000259" key="4">
    <source>
        <dbReference type="PROSITE" id="PS50043"/>
    </source>
</evidence>
<dbReference type="InterPro" id="IPR001789">
    <property type="entry name" value="Sig_transdc_resp-reg_receiver"/>
</dbReference>
<keyword evidence="1 3" id="KW-0597">Phosphoprotein</keyword>
<dbReference type="GO" id="GO:0000160">
    <property type="term" value="P:phosphorelay signal transduction system"/>
    <property type="evidence" value="ECO:0007669"/>
    <property type="project" value="InterPro"/>
</dbReference>
<evidence type="ECO:0000313" key="7">
    <source>
        <dbReference type="Proteomes" id="UP000006898"/>
    </source>
</evidence>
<dbReference type="PRINTS" id="PR00038">
    <property type="entry name" value="HTHLUXR"/>
</dbReference>
<evidence type="ECO:0000256" key="2">
    <source>
        <dbReference type="ARBA" id="ARBA00023125"/>
    </source>
</evidence>
<dbReference type="eggNOG" id="COG2197">
    <property type="taxonomic scope" value="Bacteria"/>
</dbReference>
<feature type="domain" description="Response regulatory" evidence="5">
    <location>
        <begin position="11"/>
        <end position="127"/>
    </location>
</feature>
<dbReference type="STRING" id="671143.DAMO_1532"/>
<feature type="modified residue" description="4-aspartylphosphate" evidence="3">
    <location>
        <position position="62"/>
    </location>
</feature>
<sequence>MEVQADMKRIRVLLLDDHILFREGLSRLLQSEPDFEIVGVCGTSAEAIEILSRGPVDVVLLDFDLGEDHGSQLISAARGGGYSGKILMVTAGMSAAESSIALKLGASGIFLKHSPPDALVNAIRLVVSGVVWVDERVIQLIADAVNQPEDQEGHKRLTEREEQVLQAVFEGLTNKETAARLGVTEGAVKATLQHLFQKTGVRTRSQLVRVAIEGSRRTGRRF</sequence>
<dbReference type="SMART" id="SM00448">
    <property type="entry name" value="REC"/>
    <property type="match status" value="1"/>
</dbReference>
<dbReference type="PROSITE" id="PS50110">
    <property type="entry name" value="RESPONSE_REGULATORY"/>
    <property type="match status" value="1"/>
</dbReference>
<dbReference type="InterPro" id="IPR016032">
    <property type="entry name" value="Sig_transdc_resp-reg_C-effctor"/>
</dbReference>
<dbReference type="SMART" id="SM00421">
    <property type="entry name" value="HTH_LUXR"/>
    <property type="match status" value="1"/>
</dbReference>
<dbReference type="InterPro" id="IPR011006">
    <property type="entry name" value="CheY-like_superfamily"/>
</dbReference>
<feature type="domain" description="HTH luxR-type" evidence="4">
    <location>
        <begin position="150"/>
        <end position="215"/>
    </location>
</feature>
<dbReference type="InterPro" id="IPR058245">
    <property type="entry name" value="NreC/VraR/RcsB-like_REC"/>
</dbReference>
<dbReference type="EMBL" id="FP565575">
    <property type="protein sequence ID" value="CBE68592.1"/>
    <property type="molecule type" value="Genomic_DNA"/>
</dbReference>